<dbReference type="Gramene" id="TraesROB_scaffold_106932_01G000300.1">
    <property type="protein sequence ID" value="TraesROB_scaffold_106932_01G000300.1"/>
    <property type="gene ID" value="TraesROB_scaffold_106932_01G000300"/>
</dbReference>
<accession>A0A341XBN3</accession>
<dbReference type="Gramene" id="TraesJAGUn03G04513120.1">
    <property type="protein sequence ID" value="TraesJAGUn03G04513120.1.CDS1"/>
    <property type="gene ID" value="TraesJAGUn03G04513120"/>
</dbReference>
<dbReference type="InterPro" id="IPR000864">
    <property type="entry name" value="Prot_inh_pot1"/>
</dbReference>
<proteinExistence type="inferred from homology"/>
<keyword evidence="3" id="KW-0722">Serine protease inhibitor</keyword>
<dbReference type="Gramene" id="TraesCAD_scaffold_181446_01G000100.1">
    <property type="protein sequence ID" value="TraesCAD_scaffold_181446_01G000100.1"/>
    <property type="gene ID" value="TraesCAD_scaffold_181446_01G000100"/>
</dbReference>
<dbReference type="Gramene" id="TraesRN6A0100145700.1">
    <property type="protein sequence ID" value="TraesRN6A0100145700.1"/>
    <property type="gene ID" value="TraesRN6A0100145700"/>
</dbReference>
<dbReference type="Gene3D" id="3.30.10.10">
    <property type="entry name" value="Trypsin Inhibitor V, subunit A"/>
    <property type="match status" value="1"/>
</dbReference>
<dbReference type="Gramene" id="TraesLDM6A03G03264480.1">
    <property type="protein sequence ID" value="TraesLDM6A03G03264480.1.CDS1"/>
    <property type="gene ID" value="TraesLDM6A03G03264480"/>
</dbReference>
<dbReference type="Gramene" id="TraesCAD_scaffold_002166_01G000900.1">
    <property type="protein sequence ID" value="TraesCAD_scaffold_002166_01G000900.1"/>
    <property type="gene ID" value="TraesCAD_scaffold_002166_01G000900"/>
</dbReference>
<dbReference type="Gramene" id="TraesNOR6D03G03704320.1">
    <property type="protein sequence ID" value="TraesNOR6D03G03704320.1.CDS1"/>
    <property type="gene ID" value="TraesNOR6D03G03704320"/>
</dbReference>
<dbReference type="Gramene" id="TraesPARA_EIv1.0_1906520.1">
    <property type="protein sequence ID" value="TraesPARA_EIv1.0_1906520.1.CDS1"/>
    <property type="gene ID" value="TraesPARA_EIv1.0_1906520"/>
</dbReference>
<comment type="similarity">
    <text evidence="1">Belongs to the protease inhibitor I13 (potato type I serine protease inhibitor) family.</text>
</comment>
<dbReference type="OrthoDB" id="580986at2759"/>
<dbReference type="Gramene" id="TraesRN6D0100172800.1">
    <property type="protein sequence ID" value="TraesRN6D0100172800.1"/>
    <property type="gene ID" value="TraesRN6D0100172800"/>
</dbReference>
<evidence type="ECO:0000256" key="2">
    <source>
        <dbReference type="ARBA" id="ARBA00022690"/>
    </source>
</evidence>
<dbReference type="Gramene" id="TraesSYM6D03G03608270.1">
    <property type="protein sequence ID" value="TraesSYM6D03G03608270.1.CDS1"/>
    <property type="gene ID" value="TraesSYM6D03G03608270"/>
</dbReference>
<evidence type="ECO:0000313" key="4">
    <source>
        <dbReference type="EnsemblPlants" id="TraesCS6A02G080300.1.cds1"/>
    </source>
</evidence>
<sequence>MSTSGKSSWPELLGWPVRPAMLTVKNERPEVSIDQLPEGTTPNPPGFRSDRVVVFYHTQDELGRRVATIPVIG</sequence>
<dbReference type="Gramene" id="TraesCS6D02G073800.1">
    <property type="protein sequence ID" value="TraesCS6D02G073800.1.cds1"/>
    <property type="gene ID" value="TraesCS6D02G073800"/>
</dbReference>
<evidence type="ECO:0000256" key="1">
    <source>
        <dbReference type="ARBA" id="ARBA00008210"/>
    </source>
</evidence>
<dbReference type="Gramene" id="TraesCS6D03G0153100.1">
    <property type="protein sequence ID" value="TraesCS6D03G0153100.1.CDS1"/>
    <property type="gene ID" value="TraesCS6D03G0153100"/>
</dbReference>
<dbReference type="GO" id="GO:0009611">
    <property type="term" value="P:response to wounding"/>
    <property type="evidence" value="ECO:0007669"/>
    <property type="project" value="InterPro"/>
</dbReference>
<dbReference type="Gramene" id="TraesJUL6A03G03287220.1">
    <property type="protein sequence ID" value="TraesJUL6A03G03287220.1.CDS1"/>
    <property type="gene ID" value="TraesJUL6A03G03287220"/>
</dbReference>
<dbReference type="Gramene" id="TraesSTA6A03G03251010.1">
    <property type="protein sequence ID" value="TraesSTA6A03G03251010.1.CDS1"/>
    <property type="gene ID" value="TraesSTA6A03G03251010"/>
</dbReference>
<dbReference type="EnsemblPlants" id="TraesCS6A02G080300.1">
    <property type="protein sequence ID" value="TraesCS6A02G080300.1.cds1"/>
    <property type="gene ID" value="TraesCS6A02G080300"/>
</dbReference>
<dbReference type="PANTHER" id="PTHR33091">
    <property type="entry name" value="PROTEIN, PUTATIVE, EXPRESSED-RELATED"/>
    <property type="match status" value="1"/>
</dbReference>
<dbReference type="Gramene" id="TraesCLE_scaffold_029222_01G000300.1">
    <property type="protein sequence ID" value="TraesCLE_scaffold_029222_01G000300.1"/>
    <property type="gene ID" value="TraesCLE_scaffold_029222_01G000300"/>
</dbReference>
<dbReference type="Gramene" id="TraesARI6A03G03216220.1">
    <property type="protein sequence ID" value="TraesARI6A03G03216220.1.CDS1"/>
    <property type="gene ID" value="TraesARI6A03G03216220"/>
</dbReference>
<name>A0A341XBN3_WHEAT</name>
<dbReference type="Gramene" id="TraesWEE_scaffold_042120_01G000600.1">
    <property type="protein sequence ID" value="TraesWEE_scaffold_042120_01G000600.1"/>
    <property type="gene ID" value="TraesWEE_scaffold_042120_01G000600"/>
</dbReference>
<dbReference type="Gramene" id="TraesARIUn03G04588120.1">
    <property type="protein sequence ID" value="TraesARIUn03G04588120.1.CDS1"/>
    <property type="gene ID" value="TraesARIUn03G04588120"/>
</dbReference>
<dbReference type="Gramene" id="TraesMAC1B03G00203580.1">
    <property type="protein sequence ID" value="TraesMAC1B03G00203580.1.CDS1"/>
    <property type="gene ID" value="TraesMAC1B03G00203580"/>
</dbReference>
<dbReference type="Gramene" id="TraesLAC6A03G03215010.1">
    <property type="protein sequence ID" value="TraesLAC6A03G03215010.1.CDS1"/>
    <property type="gene ID" value="TraesLAC6A03G03215010"/>
</dbReference>
<keyword evidence="5" id="KW-1185">Reference proteome</keyword>
<dbReference type="Gramene" id="TraesLDMUn03G04511940.1">
    <property type="protein sequence ID" value="TraesLDMUn03G04511940.1.CDS1"/>
    <property type="gene ID" value="TraesLDMUn03G04511940"/>
</dbReference>
<reference evidence="4" key="1">
    <citation type="submission" date="2018-08" db="EMBL/GenBank/DDBJ databases">
        <authorList>
            <person name="Rossello M."/>
        </authorList>
    </citation>
    <scope>NUCLEOTIDE SEQUENCE [LARGE SCALE GENOMIC DNA]</scope>
    <source>
        <strain evidence="4">cv. Chinese Spring</strain>
    </source>
</reference>
<dbReference type="PROSITE" id="PS00285">
    <property type="entry name" value="POTATO_INHIBITOR"/>
    <property type="match status" value="1"/>
</dbReference>
<dbReference type="EnsemblPlants" id="TraesCS6D02G073800.1">
    <property type="protein sequence ID" value="TraesCS6D02G073800.1.cds1"/>
    <property type="gene ID" value="TraesCS6D02G073800"/>
</dbReference>
<dbReference type="Gramene" id="TraesNOR6A03G03292000.1">
    <property type="protein sequence ID" value="TraesNOR6A03G03292000.1.CDS1"/>
    <property type="gene ID" value="TraesNOR6A03G03292000"/>
</dbReference>
<evidence type="ECO:0000256" key="3">
    <source>
        <dbReference type="ARBA" id="ARBA00022900"/>
    </source>
</evidence>
<dbReference type="Gramene" id="TraesCS6A02G080300.1">
    <property type="protein sequence ID" value="TraesCS6A02G080300.1.cds1"/>
    <property type="gene ID" value="TraesCS6A02G080300"/>
</dbReference>
<dbReference type="GO" id="GO:0004867">
    <property type="term" value="F:serine-type endopeptidase inhibitor activity"/>
    <property type="evidence" value="ECO:0007669"/>
    <property type="project" value="UniProtKB-KW"/>
</dbReference>
<dbReference type="Gramene" id="TraesSTA6D03G03657020.1">
    <property type="protein sequence ID" value="TraesSTA6D03G03657020.1.CDS1"/>
    <property type="gene ID" value="TraesSTA6D03G03657020"/>
</dbReference>
<dbReference type="AlphaFoldDB" id="A0A341XBN3"/>
<dbReference type="SUPFAM" id="SSF54654">
    <property type="entry name" value="CI-2 family of serine protease inhibitors"/>
    <property type="match status" value="1"/>
</dbReference>
<keyword evidence="2" id="KW-0646">Protease inhibitor</keyword>
<dbReference type="Proteomes" id="UP000019116">
    <property type="component" value="Chromosome 6D"/>
</dbReference>
<dbReference type="Gramene" id="TraesMAC6A03G03260180.1">
    <property type="protein sequence ID" value="TraesMAC6A03G03260180.1.CDS1"/>
    <property type="gene ID" value="TraesMAC6A03G03260180"/>
</dbReference>
<dbReference type="Gramene" id="TraesJULUn03G04570480.1">
    <property type="protein sequence ID" value="TraesJULUn03G04570480.1.CDS1"/>
    <property type="gene ID" value="TraesJULUn03G04570480"/>
</dbReference>
<dbReference type="Pfam" id="PF00280">
    <property type="entry name" value="potato_inhibit"/>
    <property type="match status" value="1"/>
</dbReference>
<dbReference type="SMR" id="A0A341XBN3"/>
<organism evidence="4">
    <name type="scientific">Triticum aestivum</name>
    <name type="common">Wheat</name>
    <dbReference type="NCBI Taxonomy" id="4565"/>
    <lineage>
        <taxon>Eukaryota</taxon>
        <taxon>Viridiplantae</taxon>
        <taxon>Streptophyta</taxon>
        <taxon>Embryophyta</taxon>
        <taxon>Tracheophyta</taxon>
        <taxon>Spermatophyta</taxon>
        <taxon>Magnoliopsida</taxon>
        <taxon>Liliopsida</taxon>
        <taxon>Poales</taxon>
        <taxon>Poaceae</taxon>
        <taxon>BOP clade</taxon>
        <taxon>Pooideae</taxon>
        <taxon>Triticodae</taxon>
        <taxon>Triticeae</taxon>
        <taxon>Triticinae</taxon>
        <taxon>Triticum</taxon>
    </lineage>
</organism>
<dbReference type="InterPro" id="IPR036354">
    <property type="entry name" value="Prot_inh_pot1_sf"/>
</dbReference>
<protein>
    <submittedName>
        <fullName evidence="4">Uncharacterized protein</fullName>
    </submittedName>
</protein>
<dbReference type="Gramene" id="TraesROB_scaffold_180413_01G000100.1">
    <property type="protein sequence ID" value="TraesROB_scaffold_180413_01G000100.1"/>
    <property type="gene ID" value="TraesROB_scaffold_180413_01G000100"/>
</dbReference>
<dbReference type="Proteomes" id="UP000019116">
    <property type="component" value="Chromosome 6A"/>
</dbReference>
<dbReference type="Gramene" id="TraesPARA_EIv1.0_2204890.1">
    <property type="protein sequence ID" value="TraesPARA_EIv1.0_2204890.1.CDS1"/>
    <property type="gene ID" value="TraesPARA_EIv1.0_2204890"/>
</dbReference>
<dbReference type="Gramene" id="TraesJAG6A03G03256710.1">
    <property type="protein sequence ID" value="TraesJAG6A03G03256710.1.CDS1"/>
    <property type="gene ID" value="TraesJAG6A03G03256710"/>
</dbReference>
<dbReference type="Gramene" id="TraesCS6A03G0182400.1">
    <property type="protein sequence ID" value="TraesCS6A03G0182400.1.CDS1"/>
    <property type="gene ID" value="TraesCS6A03G0182400"/>
</dbReference>
<dbReference type="PANTHER" id="PTHR33091:SF70">
    <property type="match status" value="1"/>
</dbReference>
<dbReference type="Gramene" id="TraesWEE_scaffold_195193_01G000100.1">
    <property type="protein sequence ID" value="TraesWEE_scaffold_195193_01G000100.1"/>
    <property type="gene ID" value="TraesWEE_scaffold_195193_01G000100"/>
</dbReference>
<dbReference type="Gramene" id="TraesSYM6A03G03201150.1">
    <property type="protein sequence ID" value="TraesSYM6A03G03201150.1.CDS1"/>
    <property type="gene ID" value="TraesSYM6A03G03201150"/>
</dbReference>
<evidence type="ECO:0000313" key="5">
    <source>
        <dbReference type="Proteomes" id="UP000019116"/>
    </source>
</evidence>
<reference evidence="4" key="2">
    <citation type="submission" date="2018-10" db="UniProtKB">
        <authorList>
            <consortium name="EnsemblPlants"/>
        </authorList>
    </citation>
    <scope>IDENTIFICATION</scope>
</reference>
<dbReference type="Gramene" id="TraesCLE_scaffold_182922_01G000100.1">
    <property type="protein sequence ID" value="TraesCLE_scaffold_182922_01G000100.1"/>
    <property type="gene ID" value="TraesCLE_scaffold_182922_01G000100"/>
</dbReference>